<organism evidence="10 11">
    <name type="scientific">Streptomyces alboflavus</name>
    <dbReference type="NCBI Taxonomy" id="67267"/>
    <lineage>
        <taxon>Bacteria</taxon>
        <taxon>Bacillati</taxon>
        <taxon>Actinomycetota</taxon>
        <taxon>Actinomycetes</taxon>
        <taxon>Kitasatosporales</taxon>
        <taxon>Streptomycetaceae</taxon>
        <taxon>Streptomyces</taxon>
    </lineage>
</organism>
<evidence type="ECO:0000256" key="2">
    <source>
        <dbReference type="ARBA" id="ARBA00004908"/>
    </source>
</evidence>
<comment type="function">
    <text evidence="1">LuxC is the fatty acid reductase enzyme responsible for synthesis of the aldehyde substrate for the luminescent reaction catalyzed by luciferase.</text>
</comment>
<accession>A0A1Z1WF14</accession>
<proteinExistence type="inferred from homology"/>
<keyword evidence="7" id="KW-0455">Luminescence</keyword>
<sequence>MSELNHLWQGTRIDDAEAARRLPELPDLVIDALRRPLPTDVVIEACDRLARVLDTADHPTRAKLAQLLYAAGKSTDDADAAFAVLTSFLGREGLERKLRAELGDVRPDRLTRPDPRKLTFETWAPVGLVVHIAPGNAPTVGALTAVEGLLAGNVNVVKVPGSAGLFTHELLAALADCDPTGLIEAYTVVMRFGSGRTDWLRLLCGAADAVAVWGGEAAVEGVAAHVPPGCRLVEWGHKISFAYLTADAWARPDTLRALADDVCRMEQQACSSPQVIYLDTDDTDEVFAFAERFAPALSEASARTPAPDLGLAEQAEITNTEIVAELEEHLGLTRVTAAPDGSWRIIADTRSALRASPLFRSVWVKPLPRKDIPAVLRPMRRYLQTVGLAADRPDTAELARTFFGAGALRVTAPGGQLDSYSGEPHDGVYALQRYSRRVSLQADERFATDGCLDDLTAPGPRLPAPEGPLTTKSDALAALDSVHPDHAQLYVRSGGSTSGPATWVYTWDDYDAQMRAAGEGLLAAGFDPRHDRAANLFMPGQMYGSFTSFFDILERLAATQIPYGVHADFEAVADALIRYRVNTLFGAPSYLLQLFAAQGERLRDHGRVEKVFYGGAHLTDAQRRVLHDEFGVKVVRSAIYGSNDLGPMGYQCDHATGAVHHLFTTQLDLEILDRAADGPAPADEPGRLVFTPRTRLGQRLDRYETSDLGRWIPGPCACGRHTPRFELLGRYGDTARVGAFFISHQHLTRVAAEAFGYAGELQLVLSEGLEQERLTIRLDHRHAPDPATARRHFLTHYPELRNAVEVARMADVEVHVIDGAHFERGATSGKLRNIIDRRPAATGRPTEPQPSH</sequence>
<comment type="pathway">
    <text evidence="2">Lipid metabolism; fatty acid reduction for biolumincescence.</text>
</comment>
<comment type="catalytic activity">
    <reaction evidence="8">
        <text>a long-chain fatty aldehyde + NADP(+) + CoA = a long-chain fatty acyl-CoA + NADPH + H(+)</text>
        <dbReference type="Rhea" id="RHEA:15437"/>
        <dbReference type="ChEBI" id="CHEBI:15378"/>
        <dbReference type="ChEBI" id="CHEBI:17176"/>
        <dbReference type="ChEBI" id="CHEBI:57287"/>
        <dbReference type="ChEBI" id="CHEBI:57783"/>
        <dbReference type="ChEBI" id="CHEBI:58349"/>
        <dbReference type="ChEBI" id="CHEBI:83139"/>
        <dbReference type="EC" id="1.2.1.50"/>
    </reaction>
</comment>
<protein>
    <recommendedName>
        <fullName evidence="4">long-chain-fatty-acyl-CoA reductase</fullName>
        <ecNumber evidence="4">1.2.1.50</ecNumber>
    </recommendedName>
</protein>
<keyword evidence="5" id="KW-0521">NADP</keyword>
<dbReference type="InterPro" id="IPR016162">
    <property type="entry name" value="Ald_DH_N"/>
</dbReference>
<evidence type="ECO:0000256" key="5">
    <source>
        <dbReference type="ARBA" id="ARBA00022857"/>
    </source>
</evidence>
<dbReference type="GO" id="GO:0003995">
    <property type="term" value="F:acyl-CoA dehydrogenase activity"/>
    <property type="evidence" value="ECO:0007669"/>
    <property type="project" value="InterPro"/>
</dbReference>
<dbReference type="GO" id="GO:0050062">
    <property type="term" value="F:long-chain-fatty-acyl-CoA reductase activity"/>
    <property type="evidence" value="ECO:0007669"/>
    <property type="project" value="UniProtKB-EC"/>
</dbReference>
<dbReference type="InterPro" id="IPR016161">
    <property type="entry name" value="Ald_DH/histidinol_DH"/>
</dbReference>
<evidence type="ECO:0000256" key="9">
    <source>
        <dbReference type="SAM" id="MobiDB-lite"/>
    </source>
</evidence>
<dbReference type="STRING" id="67267.GCA_000716675_04298"/>
<reference evidence="10 11" key="1">
    <citation type="submission" date="2017-05" db="EMBL/GenBank/DDBJ databases">
        <title>Streptomyces alboflavus Genome sequencing and assembly.</title>
        <authorList>
            <person name="Wang Y."/>
            <person name="Du B."/>
            <person name="Ding Y."/>
            <person name="Liu H."/>
            <person name="Hou Q."/>
            <person name="Liu K."/>
            <person name="Wang C."/>
            <person name="Yao L."/>
        </authorList>
    </citation>
    <scope>NUCLEOTIDE SEQUENCE [LARGE SCALE GENOMIC DNA]</scope>
    <source>
        <strain evidence="10 11">MDJK44</strain>
    </source>
</reference>
<evidence type="ECO:0000313" key="11">
    <source>
        <dbReference type="Proteomes" id="UP000195880"/>
    </source>
</evidence>
<dbReference type="KEGG" id="salf:SMD44_04416"/>
<evidence type="ECO:0000256" key="7">
    <source>
        <dbReference type="ARBA" id="ARBA00023223"/>
    </source>
</evidence>
<evidence type="ECO:0000256" key="8">
    <source>
        <dbReference type="ARBA" id="ARBA00049412"/>
    </source>
</evidence>
<evidence type="ECO:0000256" key="4">
    <source>
        <dbReference type="ARBA" id="ARBA00013020"/>
    </source>
</evidence>
<keyword evidence="11" id="KW-1185">Reference proteome</keyword>
<dbReference type="Proteomes" id="UP000195880">
    <property type="component" value="Chromosome"/>
</dbReference>
<dbReference type="GO" id="GO:0008218">
    <property type="term" value="P:bioluminescence"/>
    <property type="evidence" value="ECO:0007669"/>
    <property type="project" value="UniProtKB-KW"/>
</dbReference>
<dbReference type="InterPro" id="IPR016163">
    <property type="entry name" value="Ald_DH_C"/>
</dbReference>
<dbReference type="UniPathway" id="UPA00569"/>
<comment type="similarity">
    <text evidence="3">Belongs to the LuxC family.</text>
</comment>
<dbReference type="AlphaFoldDB" id="A0A1Z1WF14"/>
<evidence type="ECO:0000313" key="10">
    <source>
        <dbReference type="EMBL" id="ARX84958.1"/>
    </source>
</evidence>
<dbReference type="SUPFAM" id="SSF53720">
    <property type="entry name" value="ALDH-like"/>
    <property type="match status" value="1"/>
</dbReference>
<dbReference type="InterPro" id="IPR008670">
    <property type="entry name" value="CoA_reduct_LuxC"/>
</dbReference>
<dbReference type="EC" id="1.2.1.50" evidence="4"/>
<dbReference type="eggNOG" id="COG1541">
    <property type="taxonomic scope" value="Bacteria"/>
</dbReference>
<evidence type="ECO:0000256" key="3">
    <source>
        <dbReference type="ARBA" id="ARBA00010915"/>
    </source>
</evidence>
<dbReference type="InterPro" id="IPR042099">
    <property type="entry name" value="ANL_N_sf"/>
</dbReference>
<dbReference type="OrthoDB" id="580775at2"/>
<dbReference type="EMBL" id="CP021748">
    <property type="protein sequence ID" value="ARX84958.1"/>
    <property type="molecule type" value="Genomic_DNA"/>
</dbReference>
<keyword evidence="6" id="KW-0560">Oxidoreductase</keyword>
<gene>
    <name evidence="10" type="ORF">SMD44_04416</name>
</gene>
<dbReference type="Gene3D" id="3.40.50.12780">
    <property type="entry name" value="N-terminal domain of ligase-like"/>
    <property type="match status" value="1"/>
</dbReference>
<dbReference type="Pfam" id="PF05893">
    <property type="entry name" value="LuxC"/>
    <property type="match status" value="1"/>
</dbReference>
<dbReference type="PANTHER" id="PTHR43845:SF1">
    <property type="entry name" value="BLR5969 PROTEIN"/>
    <property type="match status" value="1"/>
</dbReference>
<dbReference type="Gene3D" id="3.40.605.10">
    <property type="entry name" value="Aldehyde Dehydrogenase, Chain A, domain 1"/>
    <property type="match status" value="1"/>
</dbReference>
<dbReference type="PANTHER" id="PTHR43845">
    <property type="entry name" value="BLR5969 PROTEIN"/>
    <property type="match status" value="1"/>
</dbReference>
<dbReference type="RefSeq" id="WP_087885002.1">
    <property type="nucleotide sequence ID" value="NZ_CP021748.1"/>
</dbReference>
<evidence type="ECO:0000256" key="1">
    <source>
        <dbReference type="ARBA" id="ARBA00003277"/>
    </source>
</evidence>
<dbReference type="Gene3D" id="3.40.309.10">
    <property type="entry name" value="Aldehyde Dehydrogenase, Chain A, domain 2"/>
    <property type="match status" value="1"/>
</dbReference>
<feature type="region of interest" description="Disordered" evidence="9">
    <location>
        <begin position="831"/>
        <end position="852"/>
    </location>
</feature>
<evidence type="ECO:0000256" key="6">
    <source>
        <dbReference type="ARBA" id="ARBA00023002"/>
    </source>
</evidence>
<dbReference type="SUPFAM" id="SSF56801">
    <property type="entry name" value="Acetyl-CoA synthetase-like"/>
    <property type="match status" value="1"/>
</dbReference>
<name>A0A1Z1WF14_9ACTN</name>